<dbReference type="OrthoDB" id="9792500at2"/>
<dbReference type="PANTHER" id="PTHR31964:SF113">
    <property type="entry name" value="USPA DOMAIN-CONTAINING PROTEIN"/>
    <property type="match status" value="1"/>
</dbReference>
<sequence length="300" mass="31788">MRILVPVDGSNHSRKVLQFLAARRTLLGSSPTIDLVNVQHSVPAAVMQFLDLQAVRSASEAEGRKVFDAIKADVDLSGLEPEEKVILGDAGTAIAEEADRTEADLIVMGTRGLNPVKGLFLGSVSTSVLAHTKTPLLLIRNDTPVPETSDVKVGIAVDGSENGIAAVEYVLSNAEFFGPNATFEIIHATPAYHTLLSTSAYMVDTIGPLVTEKEFNDGQEKLFEEAVGPAVDLFRAAGLPCEARHLTGDAAVAIAEYADKNLDMLVMGSHGRGNFSSAVMGSTAMHIAAETKAPILIVRK</sequence>
<dbReference type="SUPFAM" id="SSF52402">
    <property type="entry name" value="Adenine nucleotide alpha hydrolases-like"/>
    <property type="match status" value="2"/>
</dbReference>
<comment type="similarity">
    <text evidence="1">Belongs to the universal stress protein A family.</text>
</comment>
<evidence type="ECO:0000259" key="2">
    <source>
        <dbReference type="Pfam" id="PF00582"/>
    </source>
</evidence>
<dbReference type="CDD" id="cd23659">
    <property type="entry name" value="USP_At3g01520-like"/>
    <property type="match status" value="1"/>
</dbReference>
<dbReference type="InterPro" id="IPR006015">
    <property type="entry name" value="Universal_stress_UspA"/>
</dbReference>
<keyword evidence="4" id="KW-1185">Reference proteome</keyword>
<dbReference type="PANTHER" id="PTHR31964">
    <property type="entry name" value="ADENINE NUCLEOTIDE ALPHA HYDROLASES-LIKE SUPERFAMILY PROTEIN"/>
    <property type="match status" value="1"/>
</dbReference>
<evidence type="ECO:0000256" key="1">
    <source>
        <dbReference type="ARBA" id="ARBA00008791"/>
    </source>
</evidence>
<dbReference type="RefSeq" id="WP_120177043.1">
    <property type="nucleotide sequence ID" value="NZ_AP018786.1"/>
</dbReference>
<dbReference type="InterPro" id="IPR006016">
    <property type="entry name" value="UspA"/>
</dbReference>
<feature type="domain" description="UspA" evidence="2">
    <location>
        <begin position="2"/>
        <end position="140"/>
    </location>
</feature>
<proteinExistence type="inferred from homology"/>
<dbReference type="Pfam" id="PF00582">
    <property type="entry name" value="Usp"/>
    <property type="match status" value="2"/>
</dbReference>
<name>A0A2Z6IA82_9BURK</name>
<protein>
    <submittedName>
        <fullName evidence="3">Universal stress protein</fullName>
    </submittedName>
</protein>
<feature type="domain" description="UspA" evidence="2">
    <location>
        <begin position="152"/>
        <end position="299"/>
    </location>
</feature>
<dbReference type="AlphaFoldDB" id="A0A2Z6IA82"/>
<organism evidence="3 4">
    <name type="scientific">Sutterella megalosphaeroides</name>
    <dbReference type="NCBI Taxonomy" id="2494234"/>
    <lineage>
        <taxon>Bacteria</taxon>
        <taxon>Pseudomonadati</taxon>
        <taxon>Pseudomonadota</taxon>
        <taxon>Betaproteobacteria</taxon>
        <taxon>Burkholderiales</taxon>
        <taxon>Sutterellaceae</taxon>
        <taxon>Sutterella</taxon>
    </lineage>
</organism>
<dbReference type="Gene3D" id="3.40.50.620">
    <property type="entry name" value="HUPs"/>
    <property type="match status" value="2"/>
</dbReference>
<accession>A0A2Z6IA82</accession>
<dbReference type="KEGG" id="sutt:SUTMEG_13240"/>
<gene>
    <name evidence="3" type="ORF">SUTMEG_13240</name>
</gene>
<reference evidence="3 4" key="1">
    <citation type="journal article" date="2018" name="Int. J. Syst. Evol. Microbiol.">
        <title>Mesosutterella multiformis gen. nov., sp. nov., a member of the family Sutterellaceae and Sutterella megalosphaeroides sp. nov., isolated from human faeces.</title>
        <authorList>
            <person name="Sakamoto M."/>
            <person name="Ikeyama N."/>
            <person name="Kunihiro T."/>
            <person name="Iino T."/>
            <person name="Yuki M."/>
            <person name="Ohkuma M."/>
        </authorList>
    </citation>
    <scope>NUCLEOTIDE SEQUENCE [LARGE SCALE GENOMIC DNA]</scope>
    <source>
        <strain evidence="3 4">6FBBBH3</strain>
    </source>
</reference>
<dbReference type="PRINTS" id="PR01438">
    <property type="entry name" value="UNVRSLSTRESS"/>
</dbReference>
<dbReference type="InterPro" id="IPR014729">
    <property type="entry name" value="Rossmann-like_a/b/a_fold"/>
</dbReference>
<evidence type="ECO:0000313" key="3">
    <source>
        <dbReference type="EMBL" id="BBF23433.1"/>
    </source>
</evidence>
<dbReference type="Proteomes" id="UP000271003">
    <property type="component" value="Chromosome"/>
</dbReference>
<evidence type="ECO:0000313" key="4">
    <source>
        <dbReference type="Proteomes" id="UP000271003"/>
    </source>
</evidence>
<dbReference type="CDD" id="cd00293">
    <property type="entry name" value="USP-like"/>
    <property type="match status" value="1"/>
</dbReference>
<dbReference type="EMBL" id="AP018786">
    <property type="protein sequence ID" value="BBF23433.1"/>
    <property type="molecule type" value="Genomic_DNA"/>
</dbReference>